<feature type="region of interest" description="Disordered" evidence="1">
    <location>
        <begin position="100"/>
        <end position="216"/>
    </location>
</feature>
<feature type="compositionally biased region" description="Low complexity" evidence="1">
    <location>
        <begin position="136"/>
        <end position="148"/>
    </location>
</feature>
<feature type="region of interest" description="Disordered" evidence="1">
    <location>
        <begin position="13"/>
        <end position="34"/>
    </location>
</feature>
<keyword evidence="2" id="KW-1185">Reference proteome</keyword>
<feature type="region of interest" description="Disordered" evidence="1">
    <location>
        <begin position="234"/>
        <end position="280"/>
    </location>
</feature>
<proteinExistence type="predicted"/>
<dbReference type="WBParaSite" id="Csp11.Scaffold630.g22047.t1">
    <property type="protein sequence ID" value="Csp11.Scaffold630.g22047.t1"/>
    <property type="gene ID" value="Csp11.Scaffold630.g22047"/>
</dbReference>
<reference evidence="3" key="1">
    <citation type="submission" date="2016-11" db="UniProtKB">
        <authorList>
            <consortium name="WormBaseParasite"/>
        </authorList>
    </citation>
    <scope>IDENTIFICATION</scope>
</reference>
<sequence length="425" mass="48588">MNANDSMTLWSSYKTTEERAGPLPTTSTPLKTPRSYRGLEDINVTTIAVNTEQDRNRNLCTPKENCRQCWELTLEVQELKRHIEKQAQYIQFLKKSQISSEMDSSESPHGNSSSVSGSCHKNTKVQRVTPTKRETSSSSQSTSSSNSTPVASQILQQTPRAARTTPRRRDRSSIRTPTLTTERNVTQMSNRTSSSRNSAITPVTPTQSNRQSCLPPSLRIPQSEPLGIRSQHAHFEPRTLPNPRPTVTTNARRSQSRRRLFASEPRVEPTRPSLRPPQSDHAIEHLNISPVKDVNWAQACPPRLYLERNRPEFIERVKARQSIIKAASEKRAEIEQRKRLAARAVALGRRSRESVRRDLDADSTAVKAFYEQDMREMTLKNIRKSQSYQNQMWQRMATVDRQANRIIAQSHSLRARSTSRSRYQY</sequence>
<evidence type="ECO:0000313" key="3">
    <source>
        <dbReference type="WBParaSite" id="Csp11.Scaffold630.g22047.t1"/>
    </source>
</evidence>
<name>A0A1I7V3L1_9PELO</name>
<dbReference type="eggNOG" id="ENOG502TGP5">
    <property type="taxonomic scope" value="Eukaryota"/>
</dbReference>
<evidence type="ECO:0000313" key="2">
    <source>
        <dbReference type="Proteomes" id="UP000095282"/>
    </source>
</evidence>
<feature type="compositionally biased region" description="Low complexity" evidence="1">
    <location>
        <begin position="100"/>
        <end position="118"/>
    </location>
</feature>
<evidence type="ECO:0000256" key="1">
    <source>
        <dbReference type="SAM" id="MobiDB-lite"/>
    </source>
</evidence>
<dbReference type="AlphaFoldDB" id="A0A1I7V3L1"/>
<feature type="compositionally biased region" description="Polar residues" evidence="1">
    <location>
        <begin position="179"/>
        <end position="214"/>
    </location>
</feature>
<accession>A0A1I7V3L1</accession>
<protein>
    <submittedName>
        <fullName evidence="3">Coiled-coil domain-containing protein</fullName>
    </submittedName>
</protein>
<feature type="compositionally biased region" description="Low complexity" evidence="1">
    <location>
        <begin position="22"/>
        <end position="33"/>
    </location>
</feature>
<organism evidence="2 3">
    <name type="scientific">Caenorhabditis tropicalis</name>
    <dbReference type="NCBI Taxonomy" id="1561998"/>
    <lineage>
        <taxon>Eukaryota</taxon>
        <taxon>Metazoa</taxon>
        <taxon>Ecdysozoa</taxon>
        <taxon>Nematoda</taxon>
        <taxon>Chromadorea</taxon>
        <taxon>Rhabditida</taxon>
        <taxon>Rhabditina</taxon>
        <taxon>Rhabditomorpha</taxon>
        <taxon>Rhabditoidea</taxon>
        <taxon>Rhabditidae</taxon>
        <taxon>Peloderinae</taxon>
        <taxon>Caenorhabditis</taxon>
    </lineage>
</organism>
<dbReference type="Proteomes" id="UP000095282">
    <property type="component" value="Unplaced"/>
</dbReference>